<dbReference type="InterPro" id="IPR000477">
    <property type="entry name" value="RT_dom"/>
</dbReference>
<dbReference type="PROSITE" id="PS50878">
    <property type="entry name" value="RT_POL"/>
    <property type="match status" value="1"/>
</dbReference>
<feature type="domain" description="Reverse transcriptase" evidence="1">
    <location>
        <begin position="1"/>
        <end position="118"/>
    </location>
</feature>
<name>A0A0J7KC11_LASNI</name>
<evidence type="ECO:0000313" key="3">
    <source>
        <dbReference type="Proteomes" id="UP000036403"/>
    </source>
</evidence>
<dbReference type="AlphaFoldDB" id="A0A0J7KC11"/>
<dbReference type="PaxDb" id="67767-A0A0J7KC11"/>
<keyword evidence="2" id="KW-0548">Nucleotidyltransferase</keyword>
<dbReference type="GO" id="GO:0003964">
    <property type="term" value="F:RNA-directed DNA polymerase activity"/>
    <property type="evidence" value="ECO:0007669"/>
    <property type="project" value="UniProtKB-KW"/>
</dbReference>
<protein>
    <submittedName>
        <fullName evidence="2">Reverse transcriptase</fullName>
    </submittedName>
</protein>
<keyword evidence="2" id="KW-0808">Transferase</keyword>
<gene>
    <name evidence="2" type="ORF">RF55_12687</name>
</gene>
<dbReference type="InterPro" id="IPR043502">
    <property type="entry name" value="DNA/RNA_pol_sf"/>
</dbReference>
<accession>A0A0J7KC11</accession>
<evidence type="ECO:0000313" key="2">
    <source>
        <dbReference type="EMBL" id="KMQ87908.1"/>
    </source>
</evidence>
<organism evidence="2 3">
    <name type="scientific">Lasius niger</name>
    <name type="common">Black garden ant</name>
    <dbReference type="NCBI Taxonomy" id="67767"/>
    <lineage>
        <taxon>Eukaryota</taxon>
        <taxon>Metazoa</taxon>
        <taxon>Ecdysozoa</taxon>
        <taxon>Arthropoda</taxon>
        <taxon>Hexapoda</taxon>
        <taxon>Insecta</taxon>
        <taxon>Pterygota</taxon>
        <taxon>Neoptera</taxon>
        <taxon>Endopterygota</taxon>
        <taxon>Hymenoptera</taxon>
        <taxon>Apocrita</taxon>
        <taxon>Aculeata</taxon>
        <taxon>Formicoidea</taxon>
        <taxon>Formicidae</taxon>
        <taxon>Formicinae</taxon>
        <taxon>Lasius</taxon>
        <taxon>Lasius</taxon>
    </lineage>
</organism>
<proteinExistence type="predicted"/>
<sequence length="344" mass="39022">MSAGVPQGSVLGPLLWNIAFDFVLRLEQEEGCRTVCYADDTLIVSTSSGAFDAVLRANIMAARVVRRIRGLGLSIAAQKTEAVYFYGKGKEPRVMPTVYVDNAYVTTTTSMKYLDVMIDSRWSFQDHFRYIETKTSKVSRALFRLMPNLRCPHEGKRKLYANVLTSVITYAAPVWSDVLSSAFLRTLQPIIKLQKSVAIRVVSAYRTLSFDIATLLARMPPWVLQVSLRCRVYGGLTDLRTRGEWTKEAVAEIKTQERTIMNRQWSARLNRPGAPGTLTRDAIMPHFSDWLGRNFGSISFRLTQLITEHGCFGHYLYRMRKRDSPACLHCTCLSLNDTVEHTIF</sequence>
<dbReference type="OrthoDB" id="7698238at2759"/>
<dbReference type="Pfam" id="PF00078">
    <property type="entry name" value="RVT_1"/>
    <property type="match status" value="1"/>
</dbReference>
<evidence type="ECO:0000259" key="1">
    <source>
        <dbReference type="PROSITE" id="PS50878"/>
    </source>
</evidence>
<dbReference type="PANTHER" id="PTHR33332">
    <property type="entry name" value="REVERSE TRANSCRIPTASE DOMAIN-CONTAINING PROTEIN"/>
    <property type="match status" value="1"/>
</dbReference>
<dbReference type="EMBL" id="LBMM01009738">
    <property type="protein sequence ID" value="KMQ87908.1"/>
    <property type="molecule type" value="Genomic_DNA"/>
</dbReference>
<keyword evidence="3" id="KW-1185">Reference proteome</keyword>
<dbReference type="Proteomes" id="UP000036403">
    <property type="component" value="Unassembled WGS sequence"/>
</dbReference>
<reference evidence="2 3" key="1">
    <citation type="submission" date="2015-04" db="EMBL/GenBank/DDBJ databases">
        <title>Lasius niger genome sequencing.</title>
        <authorList>
            <person name="Konorov E.A."/>
            <person name="Nikitin M.A."/>
            <person name="Kirill M.V."/>
            <person name="Chang P."/>
        </authorList>
    </citation>
    <scope>NUCLEOTIDE SEQUENCE [LARGE SCALE GENOMIC DNA]</scope>
    <source>
        <tissue evidence="2">Whole</tissue>
    </source>
</reference>
<comment type="caution">
    <text evidence="2">The sequence shown here is derived from an EMBL/GenBank/DDBJ whole genome shotgun (WGS) entry which is preliminary data.</text>
</comment>
<keyword evidence="2" id="KW-0695">RNA-directed DNA polymerase</keyword>
<dbReference type="SUPFAM" id="SSF56672">
    <property type="entry name" value="DNA/RNA polymerases"/>
    <property type="match status" value="1"/>
</dbReference>